<keyword evidence="1" id="KW-0469">Meiosis</keyword>
<dbReference type="GO" id="GO:0019789">
    <property type="term" value="F:SUMO transferase activity"/>
    <property type="evidence" value="ECO:0007669"/>
    <property type="project" value="InterPro"/>
</dbReference>
<dbReference type="AlphaFoldDB" id="A0A166BFF7"/>
<feature type="coiled-coil region" evidence="2">
    <location>
        <begin position="118"/>
        <end position="152"/>
    </location>
</feature>
<feature type="region of interest" description="Disordered" evidence="3">
    <location>
        <begin position="240"/>
        <end position="324"/>
    </location>
</feature>
<dbReference type="GO" id="GO:0007129">
    <property type="term" value="P:homologous chromosome pairing at meiosis"/>
    <property type="evidence" value="ECO:0007669"/>
    <property type="project" value="TreeGrafter"/>
</dbReference>
<organism evidence="5 6">
    <name type="scientific">Athelia psychrophila</name>
    <dbReference type="NCBI Taxonomy" id="1759441"/>
    <lineage>
        <taxon>Eukaryota</taxon>
        <taxon>Fungi</taxon>
        <taxon>Dikarya</taxon>
        <taxon>Basidiomycota</taxon>
        <taxon>Agaricomycotina</taxon>
        <taxon>Agaricomycetes</taxon>
        <taxon>Agaricomycetidae</taxon>
        <taxon>Atheliales</taxon>
        <taxon>Atheliaceae</taxon>
        <taxon>Athelia</taxon>
    </lineage>
</organism>
<feature type="compositionally biased region" description="Low complexity" evidence="3">
    <location>
        <begin position="176"/>
        <end position="185"/>
    </location>
</feature>
<feature type="compositionally biased region" description="Polar residues" evidence="3">
    <location>
        <begin position="366"/>
        <end position="376"/>
    </location>
</feature>
<dbReference type="GO" id="GO:0000795">
    <property type="term" value="C:synaptonemal complex"/>
    <property type="evidence" value="ECO:0007669"/>
    <property type="project" value="InterPro"/>
</dbReference>
<feature type="region of interest" description="Disordered" evidence="3">
    <location>
        <begin position="174"/>
        <end position="203"/>
    </location>
</feature>
<dbReference type="GO" id="GO:0016925">
    <property type="term" value="P:protein sumoylation"/>
    <property type="evidence" value="ECO:0007669"/>
    <property type="project" value="TreeGrafter"/>
</dbReference>
<feature type="compositionally biased region" description="Polar residues" evidence="3">
    <location>
        <begin position="240"/>
        <end position="251"/>
    </location>
</feature>
<protein>
    <recommendedName>
        <fullName evidence="4">RING-type domain-containing protein</fullName>
    </recommendedName>
</protein>
<dbReference type="InterPro" id="IPR042123">
    <property type="entry name" value="Zip3/RNF212-like"/>
</dbReference>
<evidence type="ECO:0000259" key="4">
    <source>
        <dbReference type="Pfam" id="PF14634"/>
    </source>
</evidence>
<name>A0A166BFF7_9AGAM</name>
<dbReference type="OrthoDB" id="2535391at2759"/>
<evidence type="ECO:0000256" key="3">
    <source>
        <dbReference type="SAM" id="MobiDB-lite"/>
    </source>
</evidence>
<evidence type="ECO:0000313" key="5">
    <source>
        <dbReference type="EMBL" id="KZP12592.1"/>
    </source>
</evidence>
<evidence type="ECO:0000313" key="6">
    <source>
        <dbReference type="Proteomes" id="UP000076532"/>
    </source>
</evidence>
<dbReference type="EMBL" id="KV417645">
    <property type="protein sequence ID" value="KZP12592.1"/>
    <property type="molecule type" value="Genomic_DNA"/>
</dbReference>
<feature type="region of interest" description="Disordered" evidence="3">
    <location>
        <begin position="352"/>
        <end position="435"/>
    </location>
</feature>
<reference evidence="5 6" key="1">
    <citation type="journal article" date="2016" name="Mol. Biol. Evol.">
        <title>Comparative Genomics of Early-Diverging Mushroom-Forming Fungi Provides Insights into the Origins of Lignocellulose Decay Capabilities.</title>
        <authorList>
            <person name="Nagy L.G."/>
            <person name="Riley R."/>
            <person name="Tritt A."/>
            <person name="Adam C."/>
            <person name="Daum C."/>
            <person name="Floudas D."/>
            <person name="Sun H."/>
            <person name="Yadav J.S."/>
            <person name="Pangilinan J."/>
            <person name="Larsson K.H."/>
            <person name="Matsuura K."/>
            <person name="Barry K."/>
            <person name="Labutti K."/>
            <person name="Kuo R."/>
            <person name="Ohm R.A."/>
            <person name="Bhattacharya S.S."/>
            <person name="Shirouzu T."/>
            <person name="Yoshinaga Y."/>
            <person name="Martin F.M."/>
            <person name="Grigoriev I.V."/>
            <person name="Hibbett D.S."/>
        </authorList>
    </citation>
    <scope>NUCLEOTIDE SEQUENCE [LARGE SCALE GENOMIC DNA]</scope>
    <source>
        <strain evidence="5 6">CBS 109695</strain>
    </source>
</reference>
<dbReference type="GO" id="GO:0007131">
    <property type="term" value="P:reciprocal meiotic recombination"/>
    <property type="evidence" value="ECO:0007669"/>
    <property type="project" value="InterPro"/>
</dbReference>
<dbReference type="Proteomes" id="UP000076532">
    <property type="component" value="Unassembled WGS sequence"/>
</dbReference>
<evidence type="ECO:0000256" key="2">
    <source>
        <dbReference type="SAM" id="Coils"/>
    </source>
</evidence>
<feature type="domain" description="RING-type" evidence="4">
    <location>
        <begin position="20"/>
        <end position="65"/>
    </location>
</feature>
<dbReference type="PANTHER" id="PTHR22663:SF17">
    <property type="entry name" value="RING FINGER PROTEIN NARYA-RELATED"/>
    <property type="match status" value="1"/>
</dbReference>
<dbReference type="InterPro" id="IPR001841">
    <property type="entry name" value="Znf_RING"/>
</dbReference>
<keyword evidence="6" id="KW-1185">Reference proteome</keyword>
<gene>
    <name evidence="5" type="ORF">FIBSPDRAFT_936841</name>
</gene>
<proteinExistence type="predicted"/>
<dbReference type="STRING" id="436010.A0A166BFF7"/>
<evidence type="ECO:0000256" key="1">
    <source>
        <dbReference type="ARBA" id="ARBA00023254"/>
    </source>
</evidence>
<keyword evidence="2" id="KW-0175">Coiled coil</keyword>
<accession>A0A166BFF7</accession>
<dbReference type="PANTHER" id="PTHR22663">
    <property type="entry name" value="RING FINGER PROTEIN NARYA-RELATED"/>
    <property type="match status" value="1"/>
</dbReference>
<feature type="compositionally biased region" description="Polar residues" evidence="3">
    <location>
        <begin position="287"/>
        <end position="311"/>
    </location>
</feature>
<sequence>MSNISGTTRPEFDFWEFVTCARCHLAYQADSGTPDVPFWLTECGHIVCNNHLTALDADQSCAQCGEERIQLVPLQPNMDAPMSGWFLSMPHSIDSIANAVKFQQETMASLVRHHTQRNVKLVAKLRTESAEKRALKQEIDDLRSQIHEMQQFVDMRQPSDAINANGKRSLVEFHRSSGNSSSPRSIVTPLGPSRLTLPPNQDNPLFARSSTSQKVEAQLQQQQRPGSSRFVQQYAYNAPQSSHFQTQQLSHAQAAPARQLQDRNSMAMPPPPPPQNQTRAARGSANFKPSTVQRGQPQRAEQTQPTTSSRRQMGPPATPQIGSNHAAFGTSIAQHQAPQLRVPRASFIPNAEETRSVAKPSARANGLSNNNNQFMPPSTGFVPPTPTGGSKRFLGTPTAVPSSRPPRAYTTTSHNQSGQGGQRKPFVPSGEGAFG</sequence>
<dbReference type="Pfam" id="PF14634">
    <property type="entry name" value="zf-RING_5"/>
    <property type="match status" value="1"/>
</dbReference>